<keyword evidence="5" id="KW-1185">Reference proteome</keyword>
<gene>
    <name evidence="4" type="ORF">FHX64_000872</name>
</gene>
<evidence type="ECO:0000256" key="3">
    <source>
        <dbReference type="SAM" id="SignalP"/>
    </source>
</evidence>
<dbReference type="GO" id="GO:0051082">
    <property type="term" value="F:unfolded protein binding"/>
    <property type="evidence" value="ECO:0007669"/>
    <property type="project" value="InterPro"/>
</dbReference>
<dbReference type="PANTHER" id="PTHR35089">
    <property type="entry name" value="CHAPERONE PROTEIN SKP"/>
    <property type="match status" value="1"/>
</dbReference>
<comment type="similarity">
    <text evidence="1">Belongs to the Skp family.</text>
</comment>
<evidence type="ECO:0000313" key="4">
    <source>
        <dbReference type="EMBL" id="MBB3186709.1"/>
    </source>
</evidence>
<protein>
    <submittedName>
        <fullName evidence="4">Outer membrane protein</fullName>
    </submittedName>
</protein>
<evidence type="ECO:0000313" key="5">
    <source>
        <dbReference type="Proteomes" id="UP000544222"/>
    </source>
</evidence>
<evidence type="ECO:0000256" key="1">
    <source>
        <dbReference type="ARBA" id="ARBA00009091"/>
    </source>
</evidence>
<dbReference type="EMBL" id="JACHYB010000001">
    <property type="protein sequence ID" value="MBB3186709.1"/>
    <property type="molecule type" value="Genomic_DNA"/>
</dbReference>
<dbReference type="AlphaFoldDB" id="A0A7W5H1K4"/>
<feature type="signal peptide" evidence="3">
    <location>
        <begin position="1"/>
        <end position="24"/>
    </location>
</feature>
<dbReference type="InterPro" id="IPR024930">
    <property type="entry name" value="Skp_dom_sf"/>
</dbReference>
<accession>A0A7W5H1K4</accession>
<dbReference type="SUPFAM" id="SSF111384">
    <property type="entry name" value="OmpH-like"/>
    <property type="match status" value="1"/>
</dbReference>
<dbReference type="SMART" id="SM00935">
    <property type="entry name" value="OmpH"/>
    <property type="match status" value="1"/>
</dbReference>
<dbReference type="InterPro" id="IPR005632">
    <property type="entry name" value="Chaperone_Skp"/>
</dbReference>
<dbReference type="Proteomes" id="UP000544222">
    <property type="component" value="Unassembled WGS sequence"/>
</dbReference>
<dbReference type="RefSeq" id="WP_183412564.1">
    <property type="nucleotide sequence ID" value="NZ_JACHYB010000001.1"/>
</dbReference>
<comment type="caution">
    <text evidence="4">The sequence shown here is derived from an EMBL/GenBank/DDBJ whole genome shotgun (WGS) entry which is preliminary data.</text>
</comment>
<keyword evidence="2 3" id="KW-0732">Signal</keyword>
<reference evidence="4 5" key="1">
    <citation type="submission" date="2020-08" db="EMBL/GenBank/DDBJ databases">
        <title>Genomic Encyclopedia of Type Strains, Phase IV (KMG-IV): sequencing the most valuable type-strain genomes for metagenomic binning, comparative biology and taxonomic classification.</title>
        <authorList>
            <person name="Goeker M."/>
        </authorList>
    </citation>
    <scope>NUCLEOTIDE SEQUENCE [LARGE SCALE GENOMIC DNA]</scope>
    <source>
        <strain evidence="4 5">DSM 27471</strain>
    </source>
</reference>
<dbReference type="Gene3D" id="3.30.910.20">
    <property type="entry name" value="Skp domain"/>
    <property type="match status" value="1"/>
</dbReference>
<sequence>MKTIIRTTVIFLGLCIVSIGTTQAQKFAVVDMEYIMKHIPAYEAANDQLNALSKQWQAEIDTANQNAQNKYKTFQAEIVFLSPEMKTKRENEIASEEKMVQDLKIHFFGPNGELFQKRESLIKPIQDEIYNAIQAISSDRGYQLILDKSSATNIIFVSPKLDISDDILAKLGYSK</sequence>
<evidence type="ECO:0000256" key="2">
    <source>
        <dbReference type="ARBA" id="ARBA00022729"/>
    </source>
</evidence>
<name>A0A7W5H1K4_9PORP</name>
<dbReference type="Pfam" id="PF03938">
    <property type="entry name" value="OmpH"/>
    <property type="match status" value="1"/>
</dbReference>
<proteinExistence type="inferred from homology"/>
<dbReference type="GO" id="GO:0050821">
    <property type="term" value="P:protein stabilization"/>
    <property type="evidence" value="ECO:0007669"/>
    <property type="project" value="TreeGrafter"/>
</dbReference>
<feature type="chain" id="PRO_5031300990" evidence="3">
    <location>
        <begin position="25"/>
        <end position="175"/>
    </location>
</feature>
<dbReference type="PANTHER" id="PTHR35089:SF1">
    <property type="entry name" value="CHAPERONE PROTEIN SKP"/>
    <property type="match status" value="1"/>
</dbReference>
<organism evidence="4 5">
    <name type="scientific">Microbacter margulisiae</name>
    <dbReference type="NCBI Taxonomy" id="1350067"/>
    <lineage>
        <taxon>Bacteria</taxon>
        <taxon>Pseudomonadati</taxon>
        <taxon>Bacteroidota</taxon>
        <taxon>Bacteroidia</taxon>
        <taxon>Bacteroidales</taxon>
        <taxon>Porphyromonadaceae</taxon>
        <taxon>Microbacter</taxon>
    </lineage>
</organism>
<dbReference type="GO" id="GO:0005829">
    <property type="term" value="C:cytosol"/>
    <property type="evidence" value="ECO:0007669"/>
    <property type="project" value="TreeGrafter"/>
</dbReference>